<proteinExistence type="predicted"/>
<name>A0AA42SHU4_ACIJO</name>
<reference evidence="1" key="1">
    <citation type="submission" date="2022-09" db="EMBL/GenBank/DDBJ databases">
        <title>Intensive care unit water sources are persistently colonized with multi-drug resistant bacteria and are the site of extensive horizontal gene transfer of antibiotic resistance genes.</title>
        <authorList>
            <person name="Diorio-Toth L."/>
        </authorList>
    </citation>
    <scope>NUCLEOTIDE SEQUENCE</scope>
    <source>
        <strain evidence="1">GD03885</strain>
    </source>
</reference>
<dbReference type="RefSeq" id="WP_279679412.1">
    <property type="nucleotide sequence ID" value="NZ_JAOCCL010000072.1"/>
</dbReference>
<dbReference type="InterPro" id="IPR046904">
    <property type="entry name" value="ABC-3C_MC2"/>
</dbReference>
<dbReference type="Pfam" id="PF20288">
    <property type="entry name" value="MC2"/>
    <property type="match status" value="1"/>
</dbReference>
<dbReference type="EMBL" id="JAOCCL010000072">
    <property type="protein sequence ID" value="MDH0827964.1"/>
    <property type="molecule type" value="Genomic_DNA"/>
</dbReference>
<evidence type="ECO:0000313" key="1">
    <source>
        <dbReference type="EMBL" id="MDH0827964.1"/>
    </source>
</evidence>
<protein>
    <submittedName>
        <fullName evidence="1">Threonine transporter RhtB</fullName>
    </submittedName>
</protein>
<organism evidence="1 2">
    <name type="scientific">Acinetobacter johnsonii</name>
    <dbReference type="NCBI Taxonomy" id="40214"/>
    <lineage>
        <taxon>Bacteria</taxon>
        <taxon>Pseudomonadati</taxon>
        <taxon>Pseudomonadota</taxon>
        <taxon>Gammaproteobacteria</taxon>
        <taxon>Moraxellales</taxon>
        <taxon>Moraxellaceae</taxon>
        <taxon>Acinetobacter</taxon>
    </lineage>
</organism>
<evidence type="ECO:0000313" key="2">
    <source>
        <dbReference type="Proteomes" id="UP001160116"/>
    </source>
</evidence>
<accession>A0AA42SHU4</accession>
<dbReference type="Proteomes" id="UP001160116">
    <property type="component" value="Unassembled WGS sequence"/>
</dbReference>
<sequence>MSDIFNTSLELGVRMVYLLGALYPRGADIHKLAYLDYAVIYSSDFGGPSSLHTLVPFRGGEFSNKKDALESGIFLMLNRSLIDVVIDDDGVNYYIGDNGPSIISVMNNEYSKKLIKRCEWVANKFGSYSEDELRNIFFNESIVVGSNESSLNYLGE</sequence>
<comment type="caution">
    <text evidence="1">The sequence shown here is derived from an EMBL/GenBank/DDBJ whole genome shotgun (WGS) entry which is preliminary data.</text>
</comment>
<dbReference type="AlphaFoldDB" id="A0AA42SHU4"/>
<gene>
    <name evidence="1" type="ORF">N5C97_16060</name>
</gene>